<dbReference type="PANTHER" id="PTHR38097:SF2">
    <property type="entry name" value="DNA-BINDING PROTEIN STPA"/>
    <property type="match status" value="1"/>
</dbReference>
<accession>A0A554XH20</accession>
<name>A0A554XH20_9BURK</name>
<organism evidence="6 7">
    <name type="scientific">Tepidimonas charontis</name>
    <dbReference type="NCBI Taxonomy" id="2267262"/>
    <lineage>
        <taxon>Bacteria</taxon>
        <taxon>Pseudomonadati</taxon>
        <taxon>Pseudomonadota</taxon>
        <taxon>Betaproteobacteria</taxon>
        <taxon>Burkholderiales</taxon>
        <taxon>Tepidimonas</taxon>
    </lineage>
</organism>
<sequence>MDALAQEVLISSAEVTSARELEEKARALLREAEALRKREREEKILEIVEIMKAWDITSDEIAKIATKRKTRFRAKGEPRFRDPVTGKTWTGMGRQPEWLKAALQSGRSIDEFRIAD</sequence>
<dbReference type="GO" id="GO:0005829">
    <property type="term" value="C:cytosol"/>
    <property type="evidence" value="ECO:0007669"/>
    <property type="project" value="TreeGrafter"/>
</dbReference>
<dbReference type="Gene3D" id="4.10.430.10">
    <property type="entry name" value="Histone-like protein H-NS, C-terminal domain"/>
    <property type="match status" value="1"/>
</dbReference>
<dbReference type="GO" id="GO:0000976">
    <property type="term" value="F:transcription cis-regulatory region binding"/>
    <property type="evidence" value="ECO:0007669"/>
    <property type="project" value="TreeGrafter"/>
</dbReference>
<comment type="similarity">
    <text evidence="2">Belongs to the histone-like protein H-NS family.</text>
</comment>
<dbReference type="GO" id="GO:0032993">
    <property type="term" value="C:protein-DNA complex"/>
    <property type="evidence" value="ECO:0007669"/>
    <property type="project" value="TreeGrafter"/>
</dbReference>
<evidence type="ECO:0000256" key="4">
    <source>
        <dbReference type="ARBA" id="ARBA00023125"/>
    </source>
</evidence>
<gene>
    <name evidence="6" type="ORF">Tchar_00912</name>
</gene>
<dbReference type="GO" id="GO:0001217">
    <property type="term" value="F:DNA-binding transcription repressor activity"/>
    <property type="evidence" value="ECO:0007669"/>
    <property type="project" value="TreeGrafter"/>
</dbReference>
<keyword evidence="3" id="KW-0963">Cytoplasm</keyword>
<dbReference type="Proteomes" id="UP000318294">
    <property type="component" value="Unassembled WGS sequence"/>
</dbReference>
<dbReference type="PANTHER" id="PTHR38097">
    <property type="match status" value="1"/>
</dbReference>
<evidence type="ECO:0000256" key="3">
    <source>
        <dbReference type="ARBA" id="ARBA00022490"/>
    </source>
</evidence>
<protein>
    <submittedName>
        <fullName evidence="6">DNA-binding protein Bv3F</fullName>
    </submittedName>
</protein>
<dbReference type="SMART" id="SM00528">
    <property type="entry name" value="HNS"/>
    <property type="match status" value="1"/>
</dbReference>
<evidence type="ECO:0000259" key="5">
    <source>
        <dbReference type="SMART" id="SM00528"/>
    </source>
</evidence>
<dbReference type="OrthoDB" id="5297879at2"/>
<dbReference type="InterPro" id="IPR027444">
    <property type="entry name" value="H-NS_C_dom"/>
</dbReference>
<comment type="subcellular location">
    <subcellularLocation>
        <location evidence="1">Cytoplasm</location>
        <location evidence="1">Nucleoid</location>
    </subcellularLocation>
</comment>
<proteinExistence type="inferred from homology"/>
<keyword evidence="4 6" id="KW-0238">DNA-binding</keyword>
<evidence type="ECO:0000313" key="7">
    <source>
        <dbReference type="Proteomes" id="UP000318294"/>
    </source>
</evidence>
<dbReference type="EMBL" id="VJON01000010">
    <property type="protein sequence ID" value="TSE35123.1"/>
    <property type="molecule type" value="Genomic_DNA"/>
</dbReference>
<dbReference type="GO" id="GO:0003680">
    <property type="term" value="F:minor groove of adenine-thymine-rich DNA binding"/>
    <property type="evidence" value="ECO:0007669"/>
    <property type="project" value="TreeGrafter"/>
</dbReference>
<reference evidence="6 7" key="1">
    <citation type="submission" date="2019-07" db="EMBL/GenBank/DDBJ databases">
        <title>Tepidimonas charontis SPSP-6 draft genome.</title>
        <authorList>
            <person name="Da Costa M.S."/>
            <person name="Froufe H.J.C."/>
            <person name="Egas C."/>
            <person name="Albuquerque L."/>
        </authorList>
    </citation>
    <scope>NUCLEOTIDE SEQUENCE [LARGE SCALE GENOMIC DNA]</scope>
    <source>
        <strain evidence="6 7">SPSP-6</strain>
    </source>
</reference>
<dbReference type="SUPFAM" id="SSF81273">
    <property type="entry name" value="H-NS histone-like proteins"/>
    <property type="match status" value="1"/>
</dbReference>
<keyword evidence="7" id="KW-1185">Reference proteome</keyword>
<evidence type="ECO:0000256" key="1">
    <source>
        <dbReference type="ARBA" id="ARBA00004453"/>
    </source>
</evidence>
<comment type="caution">
    <text evidence="6">The sequence shown here is derived from an EMBL/GenBank/DDBJ whole genome shotgun (WGS) entry which is preliminary data.</text>
</comment>
<dbReference type="GO" id="GO:0009295">
    <property type="term" value="C:nucleoid"/>
    <property type="evidence" value="ECO:0007669"/>
    <property type="project" value="UniProtKB-SubCell"/>
</dbReference>
<evidence type="ECO:0000256" key="2">
    <source>
        <dbReference type="ARBA" id="ARBA00010610"/>
    </source>
</evidence>
<evidence type="ECO:0000313" key="6">
    <source>
        <dbReference type="EMBL" id="TSE35123.1"/>
    </source>
</evidence>
<dbReference type="InterPro" id="IPR037150">
    <property type="entry name" value="H-NS_C_dom_sf"/>
</dbReference>
<dbReference type="GO" id="GO:0003681">
    <property type="term" value="F:bent DNA binding"/>
    <property type="evidence" value="ECO:0007669"/>
    <property type="project" value="TreeGrafter"/>
</dbReference>
<feature type="domain" description="DNA-binding protein H-NS-like C-terminal" evidence="5">
    <location>
        <begin position="70"/>
        <end position="114"/>
    </location>
</feature>
<dbReference type="Pfam" id="PF00816">
    <property type="entry name" value="Histone_HNS"/>
    <property type="match status" value="1"/>
</dbReference>
<dbReference type="AlphaFoldDB" id="A0A554XH20"/>
<dbReference type="RefSeq" id="WP_161595450.1">
    <property type="nucleotide sequence ID" value="NZ_VJON01000010.1"/>
</dbReference>